<keyword evidence="5 6" id="KW-0472">Membrane</keyword>
<feature type="transmembrane region" description="Helical" evidence="6">
    <location>
        <begin position="40"/>
        <end position="60"/>
    </location>
</feature>
<feature type="transmembrane region" description="Helical" evidence="6">
    <location>
        <begin position="291"/>
        <end position="313"/>
    </location>
</feature>
<comment type="subcellular location">
    <subcellularLocation>
        <location evidence="1">Cell membrane</location>
        <topology evidence="1">Multi-pass membrane protein</topology>
    </subcellularLocation>
</comment>
<dbReference type="Proteomes" id="UP000306753">
    <property type="component" value="Unassembled WGS sequence"/>
</dbReference>
<feature type="transmembrane region" description="Helical" evidence="6">
    <location>
        <begin position="147"/>
        <end position="167"/>
    </location>
</feature>
<feature type="transmembrane region" description="Helical" evidence="6">
    <location>
        <begin position="333"/>
        <end position="354"/>
    </location>
</feature>
<dbReference type="PANTHER" id="PTHR30250:SF26">
    <property type="entry name" value="PSMA PROTEIN"/>
    <property type="match status" value="1"/>
</dbReference>
<evidence type="ECO:0000256" key="2">
    <source>
        <dbReference type="ARBA" id="ARBA00022475"/>
    </source>
</evidence>
<feature type="transmembrane region" description="Helical" evidence="6">
    <location>
        <begin position="216"/>
        <end position="236"/>
    </location>
</feature>
<evidence type="ECO:0000256" key="4">
    <source>
        <dbReference type="ARBA" id="ARBA00022989"/>
    </source>
</evidence>
<reference evidence="7 8" key="1">
    <citation type="journal article" date="2017" name="Eur. J. Clin. Microbiol. Infect. Dis.">
        <title>Uncommonly isolated clinical Pseudomonas: identification and phylogenetic assignation.</title>
        <authorList>
            <person name="Mulet M."/>
            <person name="Gomila M."/>
            <person name="Ramirez A."/>
            <person name="Cardew S."/>
            <person name="Moore E.R."/>
            <person name="Lalucat J."/>
            <person name="Garcia-Valdes E."/>
        </authorList>
    </citation>
    <scope>NUCLEOTIDE SEQUENCE [LARGE SCALE GENOMIC DNA]</scope>
    <source>
        <strain evidence="7 8">SD129</strain>
    </source>
</reference>
<proteinExistence type="predicted"/>
<name>A0A5R9QH40_9GAMM</name>
<dbReference type="EMBL" id="QLAG01000005">
    <property type="protein sequence ID" value="TLX64534.1"/>
    <property type="molecule type" value="Genomic_DNA"/>
</dbReference>
<dbReference type="GO" id="GO:0005886">
    <property type="term" value="C:plasma membrane"/>
    <property type="evidence" value="ECO:0007669"/>
    <property type="project" value="UniProtKB-SubCell"/>
</dbReference>
<keyword evidence="8" id="KW-1185">Reference proteome</keyword>
<evidence type="ECO:0000256" key="1">
    <source>
        <dbReference type="ARBA" id="ARBA00004651"/>
    </source>
</evidence>
<dbReference type="InterPro" id="IPR050833">
    <property type="entry name" value="Poly_Biosynth_Transport"/>
</dbReference>
<feature type="transmembrane region" description="Helical" evidence="6">
    <location>
        <begin position="421"/>
        <end position="439"/>
    </location>
</feature>
<evidence type="ECO:0000256" key="6">
    <source>
        <dbReference type="SAM" id="Phobius"/>
    </source>
</evidence>
<comment type="caution">
    <text evidence="7">The sequence shown here is derived from an EMBL/GenBank/DDBJ whole genome shotgun (WGS) entry which is preliminary data.</text>
</comment>
<feature type="transmembrane region" description="Helical" evidence="6">
    <location>
        <begin position="80"/>
        <end position="103"/>
    </location>
</feature>
<dbReference type="RefSeq" id="WP_138411147.1">
    <property type="nucleotide sequence ID" value="NZ_QLAG01000005.1"/>
</dbReference>
<accession>A0A5R9QH40</accession>
<evidence type="ECO:0000313" key="8">
    <source>
        <dbReference type="Proteomes" id="UP000306753"/>
    </source>
</evidence>
<sequence length="477" mass="51465">MILRNSLLSILSLAVPLLVGLFSVPPIIEALGTERFGALTLAWAITGYVSVFDLGISRALTKRVAELGGRLTRIRSIVRLGLVLLFVLGALLAGLIVLLASLLDRQGFGLGADEYAHSLLLIAVSVPVVILGSGLRGALEGMHRFGIVSLGRLLFGLTTFGGPLLVLDTSPRLDTILAIMLLGRLAGSLIMVWACRQYLAKGDLSLRKYRVEVGRMLRFGGWLTVSNLVSALMLYVDRFLIASSPHASFLAYYTTPYEFVTKLFILPSALSGVLFPYMSRNAQEGTSSVRLLFLGSGSVLLLVTPVVAALVLFAEPLLGFWINPSFAEHAAPVLRILAAGVLLNSLAQIFQTCLLSHGKARWMAKLHMLECLLYLPVLFIALQRFGILGAAWAWTLRVTADALLMAWKLNALQPTPRHPCWALVVAALAVFPLLPLPPIGLALMASLWGLSVAGSVLAGGGLLYWSMHRSRITASHD</sequence>
<feature type="transmembrane region" description="Helical" evidence="6">
    <location>
        <begin position="115"/>
        <end position="135"/>
    </location>
</feature>
<keyword evidence="3 6" id="KW-0812">Transmembrane</keyword>
<dbReference type="CDD" id="cd13128">
    <property type="entry name" value="MATE_Wzx_like"/>
    <property type="match status" value="1"/>
</dbReference>
<dbReference type="PANTHER" id="PTHR30250">
    <property type="entry name" value="PST FAMILY PREDICTED COLANIC ACID TRANSPORTER"/>
    <property type="match status" value="1"/>
</dbReference>
<feature type="transmembrane region" description="Helical" evidence="6">
    <location>
        <begin position="445"/>
        <end position="465"/>
    </location>
</feature>
<feature type="transmembrane region" description="Helical" evidence="6">
    <location>
        <begin position="259"/>
        <end position="279"/>
    </location>
</feature>
<dbReference type="Pfam" id="PF01943">
    <property type="entry name" value="Polysacc_synt"/>
    <property type="match status" value="1"/>
</dbReference>
<evidence type="ECO:0000256" key="5">
    <source>
        <dbReference type="ARBA" id="ARBA00023136"/>
    </source>
</evidence>
<evidence type="ECO:0000256" key="3">
    <source>
        <dbReference type="ARBA" id="ARBA00022692"/>
    </source>
</evidence>
<feature type="transmembrane region" description="Helical" evidence="6">
    <location>
        <begin position="366"/>
        <end position="385"/>
    </location>
</feature>
<evidence type="ECO:0000313" key="7">
    <source>
        <dbReference type="EMBL" id="TLX64534.1"/>
    </source>
</evidence>
<protein>
    <submittedName>
        <fullName evidence="7">Uncharacterized protein</fullName>
    </submittedName>
</protein>
<gene>
    <name evidence="7" type="ORF">DN820_05705</name>
</gene>
<dbReference type="InterPro" id="IPR002797">
    <property type="entry name" value="Polysacc_synth"/>
</dbReference>
<feature type="transmembrane region" description="Helical" evidence="6">
    <location>
        <begin position="173"/>
        <end position="195"/>
    </location>
</feature>
<dbReference type="AlphaFoldDB" id="A0A5R9QH40"/>
<keyword evidence="2" id="KW-1003">Cell membrane</keyword>
<keyword evidence="4 6" id="KW-1133">Transmembrane helix</keyword>
<organism evidence="7 8">
    <name type="scientific">Stutzerimonas nosocomialis</name>
    <dbReference type="NCBI Taxonomy" id="1056496"/>
    <lineage>
        <taxon>Bacteria</taxon>
        <taxon>Pseudomonadati</taxon>
        <taxon>Pseudomonadota</taxon>
        <taxon>Gammaproteobacteria</taxon>
        <taxon>Pseudomonadales</taxon>
        <taxon>Pseudomonadaceae</taxon>
        <taxon>Stutzerimonas</taxon>
    </lineage>
</organism>